<accession>A0A0Q0XY41</accession>
<comment type="similarity">
    <text evidence="1">Belongs to the P-Pant transferase superfamily. Gsp/Sfp/HetI/AcpT family.</text>
</comment>
<proteinExistence type="inferred from homology"/>
<dbReference type="PANTHER" id="PTHR12215">
    <property type="entry name" value="PHOSPHOPANTETHEINE TRANSFERASE"/>
    <property type="match status" value="1"/>
</dbReference>
<dbReference type="InterPro" id="IPR055066">
    <property type="entry name" value="AASDHPPT_N"/>
</dbReference>
<dbReference type="PANTHER" id="PTHR12215:SF10">
    <property type="entry name" value="L-AMINOADIPATE-SEMIALDEHYDE DEHYDROGENASE-PHOSPHOPANTETHEINYL TRANSFERASE"/>
    <property type="match status" value="1"/>
</dbReference>
<dbReference type="GO" id="GO:0000287">
    <property type="term" value="F:magnesium ion binding"/>
    <property type="evidence" value="ECO:0007669"/>
    <property type="project" value="InterPro"/>
</dbReference>
<evidence type="ECO:0000313" key="5">
    <source>
        <dbReference type="EMBL" id="KQB41352.1"/>
    </source>
</evidence>
<dbReference type="RefSeq" id="WP_055093489.1">
    <property type="nucleotide sequence ID" value="NZ_JRLF01000008.1"/>
</dbReference>
<dbReference type="AlphaFoldDB" id="A0A0Q0XY41"/>
<sequence length="213" mass="25431">MIYIYYSYLSEENHESLLKDHLPKFSADFQQKIKKYRRWQDAQLSLMGRVLLFNGIEEIKKTDLRDQEIKYTKFSKPYFEGDSVNFNISHSGEIVICALCNDYEIGIDIEVITDMKINDFKFQMTESEWKRISLSNNKKNAFFDYWTQKEAVMKAHGQGLSMPLKSFEIFENTTNIREEKFYLKEIEIDEYYKCYVSLNANIDNVVLKKYNKN</sequence>
<evidence type="ECO:0000256" key="1">
    <source>
        <dbReference type="ARBA" id="ARBA00010990"/>
    </source>
</evidence>
<comment type="caution">
    <text evidence="5">The sequence shown here is derived from an EMBL/GenBank/DDBJ whole genome shotgun (WGS) entry which is preliminary data.</text>
</comment>
<dbReference type="SUPFAM" id="SSF56214">
    <property type="entry name" value="4'-phosphopantetheinyl transferase"/>
    <property type="match status" value="2"/>
</dbReference>
<dbReference type="STRING" id="362413.RC62_4098"/>
<dbReference type="Pfam" id="PF01648">
    <property type="entry name" value="ACPS"/>
    <property type="match status" value="1"/>
</dbReference>
<organism evidence="5 6">
    <name type="scientific">Flavobacterium aquidurense</name>
    <dbReference type="NCBI Taxonomy" id="362413"/>
    <lineage>
        <taxon>Bacteria</taxon>
        <taxon>Pseudomonadati</taxon>
        <taxon>Bacteroidota</taxon>
        <taxon>Flavobacteriia</taxon>
        <taxon>Flavobacteriales</taxon>
        <taxon>Flavobacteriaceae</taxon>
        <taxon>Flavobacterium</taxon>
    </lineage>
</organism>
<dbReference type="Gene3D" id="3.90.470.20">
    <property type="entry name" value="4'-phosphopantetheinyl transferase domain"/>
    <property type="match status" value="2"/>
</dbReference>
<dbReference type="InterPro" id="IPR050559">
    <property type="entry name" value="P-Pant_transferase_sf"/>
</dbReference>
<protein>
    <submittedName>
        <fullName evidence="5">4'-phosphopantetheinyl transferase</fullName>
    </submittedName>
</protein>
<feature type="domain" description="4'-phosphopantetheinyl transferase" evidence="3">
    <location>
        <begin position="105"/>
        <end position="190"/>
    </location>
</feature>
<gene>
    <name evidence="5" type="ORF">RC62_4098</name>
</gene>
<dbReference type="GO" id="GO:0019878">
    <property type="term" value="P:lysine biosynthetic process via aminoadipic acid"/>
    <property type="evidence" value="ECO:0007669"/>
    <property type="project" value="TreeGrafter"/>
</dbReference>
<evidence type="ECO:0000256" key="2">
    <source>
        <dbReference type="ARBA" id="ARBA00022679"/>
    </source>
</evidence>
<dbReference type="GO" id="GO:0005829">
    <property type="term" value="C:cytosol"/>
    <property type="evidence" value="ECO:0007669"/>
    <property type="project" value="TreeGrafter"/>
</dbReference>
<evidence type="ECO:0000313" key="6">
    <source>
        <dbReference type="Proteomes" id="UP000050443"/>
    </source>
</evidence>
<dbReference type="InterPro" id="IPR008278">
    <property type="entry name" value="4-PPantetheinyl_Trfase_dom"/>
</dbReference>
<reference evidence="5 6" key="1">
    <citation type="submission" date="2014-09" db="EMBL/GenBank/DDBJ databases">
        <title>Genome sequence of Flavobacterium aquidurense RC62.</title>
        <authorList>
            <person name="Kim J.F."/>
            <person name="Kwak M.-J."/>
        </authorList>
    </citation>
    <scope>NUCLEOTIDE SEQUENCE [LARGE SCALE GENOMIC DNA]</scope>
    <source>
        <strain evidence="5 6">RC62</strain>
    </source>
</reference>
<dbReference type="PATRIC" id="fig|362413.3.peg.4021"/>
<dbReference type="InterPro" id="IPR037143">
    <property type="entry name" value="4-PPantetheinyl_Trfase_dom_sf"/>
</dbReference>
<dbReference type="GO" id="GO:0008897">
    <property type="term" value="F:holo-[acyl-carrier-protein] synthase activity"/>
    <property type="evidence" value="ECO:0007669"/>
    <property type="project" value="InterPro"/>
</dbReference>
<evidence type="ECO:0000259" key="4">
    <source>
        <dbReference type="Pfam" id="PF22624"/>
    </source>
</evidence>
<dbReference type="Proteomes" id="UP000050443">
    <property type="component" value="Unassembled WGS sequence"/>
</dbReference>
<name>A0A0Q0XY41_9FLAO</name>
<keyword evidence="2 5" id="KW-0808">Transferase</keyword>
<evidence type="ECO:0000259" key="3">
    <source>
        <dbReference type="Pfam" id="PF01648"/>
    </source>
</evidence>
<dbReference type="Pfam" id="PF22624">
    <property type="entry name" value="AASDHPPT_N"/>
    <property type="match status" value="1"/>
</dbReference>
<dbReference type="EMBL" id="JRLF01000008">
    <property type="protein sequence ID" value="KQB41352.1"/>
    <property type="molecule type" value="Genomic_DNA"/>
</dbReference>
<feature type="domain" description="4'-phosphopantetheinyl transferase N-terminal" evidence="4">
    <location>
        <begin position="30"/>
        <end position="98"/>
    </location>
</feature>
<dbReference type="OrthoDB" id="9808281at2"/>